<dbReference type="HOGENOM" id="CLU_2028202_0_0_1"/>
<evidence type="ECO:0000256" key="1">
    <source>
        <dbReference type="SAM" id="MobiDB-lite"/>
    </source>
</evidence>
<evidence type="ECO:0000313" key="3">
    <source>
        <dbReference type="Proteomes" id="UP000054279"/>
    </source>
</evidence>
<reference evidence="2 3" key="1">
    <citation type="submission" date="2014-06" db="EMBL/GenBank/DDBJ databases">
        <title>Evolutionary Origins and Diversification of the Mycorrhizal Mutualists.</title>
        <authorList>
            <consortium name="DOE Joint Genome Institute"/>
            <consortium name="Mycorrhizal Genomics Consortium"/>
            <person name="Kohler A."/>
            <person name="Kuo A."/>
            <person name="Nagy L.G."/>
            <person name="Floudas D."/>
            <person name="Copeland A."/>
            <person name="Barry K.W."/>
            <person name="Cichocki N."/>
            <person name="Veneault-Fourrey C."/>
            <person name="LaButti K."/>
            <person name="Lindquist E.A."/>
            <person name="Lipzen A."/>
            <person name="Lundell T."/>
            <person name="Morin E."/>
            <person name="Murat C."/>
            <person name="Riley R."/>
            <person name="Ohm R."/>
            <person name="Sun H."/>
            <person name="Tunlid A."/>
            <person name="Henrissat B."/>
            <person name="Grigoriev I.V."/>
            <person name="Hibbett D.S."/>
            <person name="Martin F."/>
        </authorList>
    </citation>
    <scope>NUCLEOTIDE SEQUENCE [LARGE SCALE GENOMIC DNA]</scope>
    <source>
        <strain evidence="2 3">SS14</strain>
    </source>
</reference>
<keyword evidence="3" id="KW-1185">Reference proteome</keyword>
<dbReference type="EMBL" id="KN837188">
    <property type="protein sequence ID" value="KIJ35474.1"/>
    <property type="molecule type" value="Genomic_DNA"/>
</dbReference>
<evidence type="ECO:0000313" key="2">
    <source>
        <dbReference type="EMBL" id="KIJ35474.1"/>
    </source>
</evidence>
<organism evidence="2 3">
    <name type="scientific">Sphaerobolus stellatus (strain SS14)</name>
    <dbReference type="NCBI Taxonomy" id="990650"/>
    <lineage>
        <taxon>Eukaryota</taxon>
        <taxon>Fungi</taxon>
        <taxon>Dikarya</taxon>
        <taxon>Basidiomycota</taxon>
        <taxon>Agaricomycotina</taxon>
        <taxon>Agaricomycetes</taxon>
        <taxon>Phallomycetidae</taxon>
        <taxon>Geastrales</taxon>
        <taxon>Sphaerobolaceae</taxon>
        <taxon>Sphaerobolus</taxon>
    </lineage>
</organism>
<feature type="region of interest" description="Disordered" evidence="1">
    <location>
        <begin position="94"/>
        <end position="122"/>
    </location>
</feature>
<protein>
    <submittedName>
        <fullName evidence="2">Uncharacterized protein</fullName>
    </submittedName>
</protein>
<feature type="region of interest" description="Disordered" evidence="1">
    <location>
        <begin position="1"/>
        <end position="58"/>
    </location>
</feature>
<accession>A0A0C9UKU0</accession>
<proteinExistence type="predicted"/>
<dbReference type="AlphaFoldDB" id="A0A0C9UKU0"/>
<sequence>MAPKKKTSDKVPAGTSDSVDSGSTTNITGGNDLTMDPGKDPNQMVSAASETNTIHPTRQSTCVNNQLAQPSNGALEARTKALQAQLIAIREKYPSIAKGKSNDLPRNLPMDPYNEESYPHNK</sequence>
<gene>
    <name evidence="2" type="ORF">M422DRAFT_262249</name>
</gene>
<feature type="compositionally biased region" description="Polar residues" evidence="1">
    <location>
        <begin position="43"/>
        <end position="58"/>
    </location>
</feature>
<name>A0A0C9UKU0_SPHS4</name>
<feature type="compositionally biased region" description="Low complexity" evidence="1">
    <location>
        <begin position="14"/>
        <end position="25"/>
    </location>
</feature>
<dbReference type="Proteomes" id="UP000054279">
    <property type="component" value="Unassembled WGS sequence"/>
</dbReference>